<accession>W8S2K8</accession>
<dbReference type="Proteomes" id="UP000019593">
    <property type="component" value="Chromosome"/>
</dbReference>
<keyword evidence="2" id="KW-1185">Reference proteome</keyword>
<dbReference type="eggNOG" id="ENOG50331WS">
    <property type="taxonomic scope" value="Bacteria"/>
</dbReference>
<evidence type="ECO:0000313" key="2">
    <source>
        <dbReference type="Proteomes" id="UP000019593"/>
    </source>
</evidence>
<dbReference type="KEGG" id="red:roselon_02056"/>
<proteinExistence type="predicted"/>
<name>W8S2K8_9RHOB</name>
<dbReference type="OrthoDB" id="7866182at2"/>
<organism evidence="1 2">
    <name type="scientific">Roseicyclus elongatus DSM 19469</name>
    <dbReference type="NCBI Taxonomy" id="1294273"/>
    <lineage>
        <taxon>Bacteria</taxon>
        <taxon>Pseudomonadati</taxon>
        <taxon>Pseudomonadota</taxon>
        <taxon>Alphaproteobacteria</taxon>
        <taxon>Rhodobacterales</taxon>
        <taxon>Roseobacteraceae</taxon>
        <taxon>Roseicyclus</taxon>
    </lineage>
</organism>
<dbReference type="AlphaFoldDB" id="W8S2K8"/>
<protein>
    <submittedName>
        <fullName evidence="1">Uncharacterized protein</fullName>
    </submittedName>
</protein>
<evidence type="ECO:0000313" key="1">
    <source>
        <dbReference type="EMBL" id="AHM04407.1"/>
    </source>
</evidence>
<reference evidence="1 2" key="1">
    <citation type="submission" date="2013-03" db="EMBL/GenBank/DDBJ databases">
        <authorList>
            <person name="Fiebig A."/>
            <person name="Goeker M."/>
            <person name="Klenk H.-P.P."/>
        </authorList>
    </citation>
    <scope>NUCLEOTIDE SEQUENCE [LARGE SCALE GENOMIC DNA]</scope>
    <source>
        <strain evidence="2">DSM 19469</strain>
    </source>
</reference>
<dbReference type="EMBL" id="CP004372">
    <property type="protein sequence ID" value="AHM04407.1"/>
    <property type="molecule type" value="Genomic_DNA"/>
</dbReference>
<dbReference type="STRING" id="1294273.roselon_02056"/>
<sequence length="263" mass="27726">MSLSLDTPLPGGALCNDPAGAFAPILEESGGHWWHGQEDRFQIDRANGAISAWTPEAGDLVAYPTPPSEGHGQIGHAGDLTGLQCRDQTHCGVGVDGALRDAGTLTAAIRWYAPPGAEPRTLMTVNTAVHAKGNSGNYLFLSADGATLTLKDDANSATVSVPLPKADAPQTALLSLGGRHLALQVLGGARDEAQAGAPILSGTASLFIGCRDQRPRLLKKLGAALILDTWLWPGRALLQSDAPEDRRLVTELARYRLWSEDET</sequence>
<dbReference type="HOGENOM" id="CLU_993666_0_0_5"/>
<gene>
    <name evidence="1" type="ORF">roselon_02056</name>
</gene>
<dbReference type="RefSeq" id="WP_025312201.1">
    <property type="nucleotide sequence ID" value="NZ_CP004372.1"/>
</dbReference>